<dbReference type="Proteomes" id="UP000558284">
    <property type="component" value="Unassembled WGS sequence"/>
</dbReference>
<dbReference type="RefSeq" id="WP_181060495.1">
    <property type="nucleotide sequence ID" value="NZ_JACDTY010000014.1"/>
</dbReference>
<dbReference type="Gene3D" id="1.10.10.10">
    <property type="entry name" value="Winged helix-like DNA-binding domain superfamily/Winged helix DNA-binding domain"/>
    <property type="match status" value="1"/>
</dbReference>
<dbReference type="Gene3D" id="1.25.40.10">
    <property type="entry name" value="Tetratricopeptide repeat domain"/>
    <property type="match status" value="2"/>
</dbReference>
<feature type="DNA-binding region" description="OmpR/PhoB-type" evidence="2">
    <location>
        <begin position="9"/>
        <end position="107"/>
    </location>
</feature>
<dbReference type="CDD" id="cd00383">
    <property type="entry name" value="trans_reg_C"/>
    <property type="match status" value="1"/>
</dbReference>
<dbReference type="InterPro" id="IPR016032">
    <property type="entry name" value="Sig_transdc_resp-reg_C-effctor"/>
</dbReference>
<evidence type="ECO:0000313" key="5">
    <source>
        <dbReference type="Proteomes" id="UP000558284"/>
    </source>
</evidence>
<sequence length="968" mass="104052">MLDQDVSHDVIAFFGPFRLSVSERLLARGGEPVAIGGRALDILIVLVEHAGEVLSSKELLKRVWPDVIVEEGSLRVHLSNLRKALGDGKDGNRYIANVAGRGYSFVAPVQSSARMIPNPPSAGAGRPKRLPPRLERMIGREETVAALSSLLSERRFVNVVGPGGMGKTTVAVAIAHSLRGAFADQIYFLDLGALRDASLVAGAVTSTLGLSSQATQDPVSALVAFLVDKPTLLVLDSCEHVIDAVAALTERLFAEIPLMHLLTTSREALRVEGENVHLLTPLEGPPEDSGLTAAQALAAPAVQLFMERAVAGGLGAELSDADAPILAAICRRLDGIALAIELAAGRVGTYGIHGTAELLDDRFKLLWHGRRSAIPRHQTLQAMFDWSYNLLSPYEQAILRRLSVFVGPFTLNDAIAIASDGEADAPAVADAVESLVNKSLIRMSELAGSTYHRLLDTSRVYAAAKLAETGDGAALSRRHAHHYADRFKPDSTRATAFGTRDVSAYEPHMGNIRAALEWSFSEVGEARNGVQLAAGVAPLFLGFSLLGECEQWCERGLSALGEADRGTERELALQAALAISSMFTRGNSDGVRRAIERGIGLAEALRDGQYKLHLLAGLNIFLTRVGDFRGALACAERSVLVAAELGEKSGIIVAEWMLGVSHHLVGNQAASQRHSERGLELEAEAGSVQVDFFGYDHRVRALIALARALWLRGMPEKALRIADQAVEEAMKREHPVAVCMSLVYTVPVYLWSGDFERAAQWIERVLAYATKYSLAPYHAMGLALKGELMILQGEPAEGVQLLRSAVATLSAERFNILATAFLRALAEGMMRCGQLDEAAATIDRALALSDQAGETYDRPDLLRVRAEIRLAYSSPDVSTAEDSLLQAIYWAGKQSAMAWELRAAVPLARMWQQQGQADRARDLLGRLLQRFGEGVQTADANAASALLAELNSISANAPAPSATTLNNA</sequence>
<proteinExistence type="predicted"/>
<dbReference type="InterPro" id="IPR011717">
    <property type="entry name" value="TPR-4"/>
</dbReference>
<dbReference type="PANTHER" id="PTHR47691:SF3">
    <property type="entry name" value="HTH-TYPE TRANSCRIPTIONAL REGULATOR RV0890C-RELATED"/>
    <property type="match status" value="1"/>
</dbReference>
<dbReference type="AlphaFoldDB" id="A0A838B9U9"/>
<dbReference type="Pfam" id="PF07721">
    <property type="entry name" value="TPR_4"/>
    <property type="match status" value="2"/>
</dbReference>
<dbReference type="EMBL" id="JACDTY010000014">
    <property type="protein sequence ID" value="MBA1143488.1"/>
    <property type="molecule type" value="Genomic_DNA"/>
</dbReference>
<dbReference type="SUPFAM" id="SSF48452">
    <property type="entry name" value="TPR-like"/>
    <property type="match status" value="2"/>
</dbReference>
<evidence type="ECO:0000259" key="3">
    <source>
        <dbReference type="PROSITE" id="PS51755"/>
    </source>
</evidence>
<dbReference type="InterPro" id="IPR027417">
    <property type="entry name" value="P-loop_NTPase"/>
</dbReference>
<reference evidence="4 5" key="1">
    <citation type="submission" date="2020-07" db="EMBL/GenBank/DDBJ databases">
        <title>Definition of the novel symbiovar canariense within Mesorhizobium novociceri, a new species of genus Mesorhizobium nodulating Cicer canariense in the Caldera de Taburiente National Park (La Palma, Canary Islands).</title>
        <authorList>
            <person name="Leon-Barrios M."/>
            <person name="Perez-Yepez J."/>
            <person name="Flores-Felix J.D."/>
            <person name="Ramirez-Baena M.H."/>
            <person name="Pulido-Suarez L."/>
            <person name="Igual J.M."/>
            <person name="Velazquez E."/>
            <person name="Peix A."/>
        </authorList>
    </citation>
    <scope>NUCLEOTIDE SEQUENCE [LARGE SCALE GENOMIC DNA]</scope>
    <source>
        <strain evidence="4 5">CCANP35</strain>
    </source>
</reference>
<dbReference type="InterPro" id="IPR036388">
    <property type="entry name" value="WH-like_DNA-bd_sf"/>
</dbReference>
<dbReference type="GO" id="GO:0006355">
    <property type="term" value="P:regulation of DNA-templated transcription"/>
    <property type="evidence" value="ECO:0007669"/>
    <property type="project" value="InterPro"/>
</dbReference>
<accession>A0A838B9U9</accession>
<dbReference type="Gene3D" id="3.40.50.300">
    <property type="entry name" value="P-loop containing nucleotide triphosphate hydrolases"/>
    <property type="match status" value="1"/>
</dbReference>
<dbReference type="InterPro" id="IPR058852">
    <property type="entry name" value="HTH_77"/>
</dbReference>
<evidence type="ECO:0000313" key="4">
    <source>
        <dbReference type="EMBL" id="MBA1143488.1"/>
    </source>
</evidence>
<dbReference type="InterPro" id="IPR002182">
    <property type="entry name" value="NB-ARC"/>
</dbReference>
<dbReference type="InterPro" id="IPR011990">
    <property type="entry name" value="TPR-like_helical_dom_sf"/>
</dbReference>
<dbReference type="PROSITE" id="PS51755">
    <property type="entry name" value="OMPR_PHOB"/>
    <property type="match status" value="1"/>
</dbReference>
<dbReference type="InterPro" id="IPR001867">
    <property type="entry name" value="OmpR/PhoB-type_DNA-bd"/>
</dbReference>
<dbReference type="GO" id="GO:0003677">
    <property type="term" value="F:DNA binding"/>
    <property type="evidence" value="ECO:0007669"/>
    <property type="project" value="UniProtKB-UniRule"/>
</dbReference>
<comment type="caution">
    <text evidence="4">The sequence shown here is derived from an EMBL/GenBank/DDBJ whole genome shotgun (WGS) entry which is preliminary data.</text>
</comment>
<gene>
    <name evidence="4" type="ORF">H0241_25020</name>
</gene>
<keyword evidence="5" id="KW-1185">Reference proteome</keyword>
<organism evidence="4 5">
    <name type="scientific">Mesorhizobium neociceri</name>
    <dbReference type="NCBI Taxonomy" id="1307853"/>
    <lineage>
        <taxon>Bacteria</taxon>
        <taxon>Pseudomonadati</taxon>
        <taxon>Pseudomonadota</taxon>
        <taxon>Alphaproteobacteria</taxon>
        <taxon>Hyphomicrobiales</taxon>
        <taxon>Phyllobacteriaceae</taxon>
        <taxon>Mesorhizobium</taxon>
    </lineage>
</organism>
<evidence type="ECO:0000256" key="2">
    <source>
        <dbReference type="PROSITE-ProRule" id="PRU01091"/>
    </source>
</evidence>
<dbReference type="Pfam" id="PF00931">
    <property type="entry name" value="NB-ARC"/>
    <property type="match status" value="1"/>
</dbReference>
<dbReference type="SUPFAM" id="SSF46894">
    <property type="entry name" value="C-terminal effector domain of the bipartite response regulators"/>
    <property type="match status" value="1"/>
</dbReference>
<dbReference type="Pfam" id="PF00486">
    <property type="entry name" value="Trans_reg_C"/>
    <property type="match status" value="1"/>
</dbReference>
<dbReference type="SUPFAM" id="SSF52540">
    <property type="entry name" value="P-loop containing nucleoside triphosphate hydrolases"/>
    <property type="match status" value="1"/>
</dbReference>
<protein>
    <submittedName>
        <fullName evidence="4">Winged helix-turn-helix domain-containing protein</fullName>
    </submittedName>
</protein>
<dbReference type="GO" id="GO:0000160">
    <property type="term" value="P:phosphorelay signal transduction system"/>
    <property type="evidence" value="ECO:0007669"/>
    <property type="project" value="InterPro"/>
</dbReference>
<name>A0A838B9U9_9HYPH</name>
<dbReference type="GO" id="GO:0042802">
    <property type="term" value="F:identical protein binding"/>
    <property type="evidence" value="ECO:0007669"/>
    <property type="project" value="InterPro"/>
</dbReference>
<feature type="domain" description="OmpR/PhoB-type" evidence="3">
    <location>
        <begin position="9"/>
        <end position="107"/>
    </location>
</feature>
<dbReference type="PANTHER" id="PTHR47691">
    <property type="entry name" value="REGULATOR-RELATED"/>
    <property type="match status" value="1"/>
</dbReference>
<dbReference type="SMART" id="SM00862">
    <property type="entry name" value="Trans_reg_C"/>
    <property type="match status" value="1"/>
</dbReference>
<evidence type="ECO:0000256" key="1">
    <source>
        <dbReference type="ARBA" id="ARBA00023125"/>
    </source>
</evidence>
<dbReference type="GO" id="GO:0043531">
    <property type="term" value="F:ADP binding"/>
    <property type="evidence" value="ECO:0007669"/>
    <property type="project" value="InterPro"/>
</dbReference>
<dbReference type="Pfam" id="PF25872">
    <property type="entry name" value="HTH_77"/>
    <property type="match status" value="1"/>
</dbReference>
<keyword evidence="1 2" id="KW-0238">DNA-binding</keyword>